<evidence type="ECO:0000313" key="3">
    <source>
        <dbReference type="EMBL" id="TVT40407.1"/>
    </source>
</evidence>
<keyword evidence="4" id="KW-1185">Reference proteome</keyword>
<protein>
    <submittedName>
        <fullName evidence="3">DUF3365 domain-containing protein</fullName>
    </submittedName>
</protein>
<keyword evidence="1" id="KW-0732">Signal</keyword>
<dbReference type="AlphaFoldDB" id="A0A558BV57"/>
<comment type="caution">
    <text evidence="3">The sequence shown here is derived from an EMBL/GenBank/DDBJ whole genome shotgun (WGS) entry which is preliminary data.</text>
</comment>
<name>A0A558BV57_9BACT</name>
<proteinExistence type="predicted"/>
<dbReference type="Proteomes" id="UP000317624">
    <property type="component" value="Unassembled WGS sequence"/>
</dbReference>
<organism evidence="3 4">
    <name type="scientific">Hymenobacter setariae</name>
    <dbReference type="NCBI Taxonomy" id="2594794"/>
    <lineage>
        <taxon>Bacteria</taxon>
        <taxon>Pseudomonadati</taxon>
        <taxon>Bacteroidota</taxon>
        <taxon>Cytophagia</taxon>
        <taxon>Cytophagales</taxon>
        <taxon>Hymenobacteraceae</taxon>
        <taxon>Hymenobacter</taxon>
    </lineage>
</organism>
<evidence type="ECO:0000256" key="1">
    <source>
        <dbReference type="SAM" id="SignalP"/>
    </source>
</evidence>
<dbReference type="InterPro" id="IPR021796">
    <property type="entry name" value="Tll0287-like_dom"/>
</dbReference>
<gene>
    <name evidence="3" type="ORF">FNT36_13080</name>
</gene>
<feature type="signal peptide" evidence="1">
    <location>
        <begin position="1"/>
        <end position="19"/>
    </location>
</feature>
<dbReference type="Pfam" id="PF11845">
    <property type="entry name" value="Tll0287-like"/>
    <property type="match status" value="1"/>
</dbReference>
<feature type="chain" id="PRO_5035183907" evidence="1">
    <location>
        <begin position="20"/>
        <end position="231"/>
    </location>
</feature>
<accession>A0A558BV57</accession>
<sequence length="231" mass="25620">MILSKINLTYALGLLLALASCRPDQINHLPGTKQIAEETANWEVKRITPNDLLHATRWAGDSLTAYADTLLRRTLARELAAGGVAKAANFCRPQTYPAVDSMARKWRTNPRRVEWQSGAAGPTSAAVTAAGLQPDTLRLIGRPAADTFYYQRPIVLRNNLCLRCHGQPGRDLTAAEAKLLQAQHPGLRAVGRQTGQVLGAWQVTLERDGVAEFYTLKTRKKWKEHKMPKLF</sequence>
<feature type="domain" description="Tll0287-like" evidence="2">
    <location>
        <begin position="144"/>
        <end position="204"/>
    </location>
</feature>
<dbReference type="RefSeq" id="WP_144848294.1">
    <property type="nucleotide sequence ID" value="NZ_VMRJ01000003.1"/>
</dbReference>
<dbReference type="OrthoDB" id="9797588at2"/>
<dbReference type="EMBL" id="VMRJ01000003">
    <property type="protein sequence ID" value="TVT40407.1"/>
    <property type="molecule type" value="Genomic_DNA"/>
</dbReference>
<dbReference type="PROSITE" id="PS51257">
    <property type="entry name" value="PROKAR_LIPOPROTEIN"/>
    <property type="match status" value="1"/>
</dbReference>
<reference evidence="3 4" key="1">
    <citation type="submission" date="2019-07" db="EMBL/GenBank/DDBJ databases">
        <title>Hymenobacter sp. straun FUR1 Genome sequencing and assembly.</title>
        <authorList>
            <person name="Chhetri G."/>
        </authorList>
    </citation>
    <scope>NUCLEOTIDE SEQUENCE [LARGE SCALE GENOMIC DNA]</scope>
    <source>
        <strain evidence="3 4">Fur1</strain>
    </source>
</reference>
<evidence type="ECO:0000259" key="2">
    <source>
        <dbReference type="Pfam" id="PF11845"/>
    </source>
</evidence>
<evidence type="ECO:0000313" key="4">
    <source>
        <dbReference type="Proteomes" id="UP000317624"/>
    </source>
</evidence>